<protein>
    <submittedName>
        <fullName evidence="2">Uncharacterized protein LOC111362907</fullName>
    </submittedName>
</protein>
<dbReference type="GeneID" id="111362907"/>
<keyword evidence="1" id="KW-1185">Reference proteome</keyword>
<gene>
    <name evidence="2" type="primary">LOC111362907</name>
</gene>
<name>A0A9J7IZN7_SPOLT</name>
<dbReference type="OrthoDB" id="6884354at2759"/>
<sequence>MSKEMSQERHDELYDRLAISKHVINEIKNGGNPIPNDLNEQLTDAVCQYTGVKEETVKEALNYNKKKTFTDLYIFSEESLHCFFNPSACFLRFEDVRQIIFDLYVNQLQIPNKNSIFQSLVKLERYKDYFVSNLETDMYYIGFIWRRLPNSKKYIVVEKSAQFMRRMKYLQRMNEYRSNNRVLVHVEKSSIKLNNLPASFEIMLAVCPQLGLIDLTLVTQTMENWLKTIIHGIPSNSVFVIQLPPATEETIDCNPKINSPKKDLIKWLESYGIPHDPNQHSAELYALITKYKCFYPCGYKFIAFLEAAGHEVVVRPSELNDRYFDLSSVSLDNFFSSSSKKVSQSVKKSSVQTTIQRKFSEYSLLKWLKEDRKLADREMQIYEEDQKLELVLDNLMDKINDGCMSEADFDECDGKECDLSIYDRLLMPKKTYK</sequence>
<evidence type="ECO:0000313" key="1">
    <source>
        <dbReference type="Proteomes" id="UP000301870"/>
    </source>
</evidence>
<dbReference type="Proteomes" id="UP000301870">
    <property type="component" value="Chromosome 4"/>
</dbReference>
<dbReference type="RefSeq" id="XP_022835450.1">
    <property type="nucleotide sequence ID" value="XM_022979682.1"/>
</dbReference>
<reference evidence="2" key="1">
    <citation type="submission" date="2025-08" db="UniProtKB">
        <authorList>
            <consortium name="RefSeq"/>
        </authorList>
    </citation>
    <scope>IDENTIFICATION</scope>
    <source>
        <strain evidence="2">Ishihara</strain>
        <tissue evidence="2">Whole body</tissue>
    </source>
</reference>
<dbReference type="KEGG" id="sliu:111362907"/>
<evidence type="ECO:0000313" key="2">
    <source>
        <dbReference type="RefSeq" id="XP_022835450.1"/>
    </source>
</evidence>
<organism evidence="1 2">
    <name type="scientific">Spodoptera litura</name>
    <name type="common">Asian cotton leafworm</name>
    <dbReference type="NCBI Taxonomy" id="69820"/>
    <lineage>
        <taxon>Eukaryota</taxon>
        <taxon>Metazoa</taxon>
        <taxon>Ecdysozoa</taxon>
        <taxon>Arthropoda</taxon>
        <taxon>Hexapoda</taxon>
        <taxon>Insecta</taxon>
        <taxon>Pterygota</taxon>
        <taxon>Neoptera</taxon>
        <taxon>Endopterygota</taxon>
        <taxon>Lepidoptera</taxon>
        <taxon>Glossata</taxon>
        <taxon>Ditrysia</taxon>
        <taxon>Noctuoidea</taxon>
        <taxon>Noctuidae</taxon>
        <taxon>Amphipyrinae</taxon>
        <taxon>Spodoptera</taxon>
    </lineage>
</organism>
<accession>A0A9J7IZN7</accession>
<dbReference type="AlphaFoldDB" id="A0A9J7IZN7"/>
<proteinExistence type="predicted"/>